<keyword evidence="8" id="KW-1185">Reference proteome</keyword>
<dbReference type="GO" id="GO:0006099">
    <property type="term" value="P:tricarboxylic acid cycle"/>
    <property type="evidence" value="ECO:0007669"/>
    <property type="project" value="UniProtKB-UniPathway"/>
</dbReference>
<dbReference type="Gene3D" id="1.10.580.10">
    <property type="entry name" value="Citrate Synthase, domain 1"/>
    <property type="match status" value="1"/>
</dbReference>
<dbReference type="GO" id="GO:0003677">
    <property type="term" value="F:DNA binding"/>
    <property type="evidence" value="ECO:0007669"/>
    <property type="project" value="InterPro"/>
</dbReference>
<name>A0A6G8Q164_9ACTN</name>
<dbReference type="AlphaFoldDB" id="A0A6G8Q164"/>
<reference evidence="7 8" key="1">
    <citation type="submission" date="2019-10" db="EMBL/GenBank/DDBJ databases">
        <title>Rubrobacter sp nov SCSIO 52915 isolated from a deep-sea sediment in the South China Sea.</title>
        <authorList>
            <person name="Chen R.W."/>
        </authorList>
    </citation>
    <scope>NUCLEOTIDE SEQUENCE [LARGE SCALE GENOMIC DNA]</scope>
    <source>
        <strain evidence="7 8">SCSIO 52915</strain>
    </source>
</reference>
<dbReference type="Pfam" id="PF00285">
    <property type="entry name" value="Citrate_synt"/>
    <property type="match status" value="1"/>
</dbReference>
<dbReference type="PANTHER" id="PTHR11739:SF4">
    <property type="entry name" value="CITRATE SYNTHASE, PEROXISOMAL"/>
    <property type="match status" value="1"/>
</dbReference>
<dbReference type="InterPro" id="IPR000551">
    <property type="entry name" value="MerR-type_HTH_dom"/>
</dbReference>
<dbReference type="Proteomes" id="UP000502706">
    <property type="component" value="Chromosome"/>
</dbReference>
<dbReference type="GO" id="GO:0005975">
    <property type="term" value="P:carbohydrate metabolic process"/>
    <property type="evidence" value="ECO:0007669"/>
    <property type="project" value="TreeGrafter"/>
</dbReference>
<dbReference type="SUPFAM" id="SSF46955">
    <property type="entry name" value="Putative DNA-binding domain"/>
    <property type="match status" value="1"/>
</dbReference>
<evidence type="ECO:0000259" key="6">
    <source>
        <dbReference type="PROSITE" id="PS50937"/>
    </source>
</evidence>
<dbReference type="GO" id="GO:0036440">
    <property type="term" value="F:citrate synthase activity"/>
    <property type="evidence" value="ECO:0007669"/>
    <property type="project" value="UniProtKB-EC"/>
</dbReference>
<dbReference type="GO" id="GO:0005829">
    <property type="term" value="C:cytosol"/>
    <property type="evidence" value="ECO:0007669"/>
    <property type="project" value="TreeGrafter"/>
</dbReference>
<evidence type="ECO:0000313" key="7">
    <source>
        <dbReference type="EMBL" id="QIN80212.1"/>
    </source>
</evidence>
<dbReference type="SUPFAM" id="SSF48256">
    <property type="entry name" value="Citrate synthase"/>
    <property type="match status" value="1"/>
</dbReference>
<evidence type="ECO:0000256" key="2">
    <source>
        <dbReference type="ARBA" id="ARBA00010566"/>
    </source>
</evidence>
<feature type="region of interest" description="Disordered" evidence="5">
    <location>
        <begin position="1"/>
        <end position="21"/>
    </location>
</feature>
<organism evidence="7 8">
    <name type="scientific">Rubrobacter marinus</name>
    <dbReference type="NCBI Taxonomy" id="2653852"/>
    <lineage>
        <taxon>Bacteria</taxon>
        <taxon>Bacillati</taxon>
        <taxon>Actinomycetota</taxon>
        <taxon>Rubrobacteria</taxon>
        <taxon>Rubrobacterales</taxon>
        <taxon>Rubrobacteraceae</taxon>
        <taxon>Rubrobacter</taxon>
    </lineage>
</organism>
<keyword evidence="4" id="KW-0808">Transferase</keyword>
<dbReference type="GO" id="GO:0006355">
    <property type="term" value="P:regulation of DNA-templated transcription"/>
    <property type="evidence" value="ECO:0007669"/>
    <property type="project" value="InterPro"/>
</dbReference>
<dbReference type="UniPathway" id="UPA00223"/>
<comment type="pathway">
    <text evidence="1">Carbohydrate metabolism; tricarboxylic acid cycle.</text>
</comment>
<sequence>MINKSMYSSEDRSVSGLGGSPVGDERYLSAREAAGGLGVSLPTLYAYVSRGLVRSESGGEGNRRARRYRAEDVRRLRERAERRRNPDRAAEGVLNWGTPVMESAITLISDGRLYYRGRDVLGLARGGGVEEVAALIWTGDPTAAPGLFPEEPSVLPARVREARSGLDDLAPLETLSVLLPLAASGDPAAYDLRPAAVARTGARILRTLVAISAGEASGDVAGALARAWAPDEPGARALIGAALVLCADHELNVSAFTARCVASSGATPYAAVAAALAALGGTRHGGQTELAEALLREAGDGGDARSVLAGRLRRGESIPGFGHSLYPEGDPRGRELLRLVEEARPGSPGVVLSRAVCEAARDLIGEEPTVDLGLAVVARVLGLPPGTPLALFALGRTIGWIGHAIEQYEDGTMIRPRARYTGEGPPREPGA</sequence>
<comment type="similarity">
    <text evidence="2">Belongs to the citrate synthase family.</text>
</comment>
<dbReference type="EMBL" id="CP045121">
    <property type="protein sequence ID" value="QIN80212.1"/>
    <property type="molecule type" value="Genomic_DNA"/>
</dbReference>
<evidence type="ECO:0000256" key="4">
    <source>
        <dbReference type="ARBA" id="ARBA00022679"/>
    </source>
</evidence>
<feature type="domain" description="HTH merR-type" evidence="6">
    <location>
        <begin position="27"/>
        <end position="78"/>
    </location>
</feature>
<evidence type="ECO:0000313" key="8">
    <source>
        <dbReference type="Proteomes" id="UP000502706"/>
    </source>
</evidence>
<gene>
    <name evidence="7" type="ORF">GBA65_18690</name>
</gene>
<dbReference type="InterPro" id="IPR036969">
    <property type="entry name" value="Citrate_synthase_sf"/>
</dbReference>
<dbReference type="InterPro" id="IPR016143">
    <property type="entry name" value="Citrate_synth-like_sm_a-sub"/>
</dbReference>
<dbReference type="EC" id="2.3.3.16" evidence="3"/>
<dbReference type="InterPro" id="IPR002020">
    <property type="entry name" value="Citrate_synthase"/>
</dbReference>
<dbReference type="CDD" id="cd06102">
    <property type="entry name" value="citrate_synt_like_2"/>
    <property type="match status" value="1"/>
</dbReference>
<evidence type="ECO:0000256" key="1">
    <source>
        <dbReference type="ARBA" id="ARBA00005163"/>
    </source>
</evidence>
<evidence type="ECO:0000256" key="3">
    <source>
        <dbReference type="ARBA" id="ARBA00012972"/>
    </source>
</evidence>
<dbReference type="PANTHER" id="PTHR11739">
    <property type="entry name" value="CITRATE SYNTHASE"/>
    <property type="match status" value="1"/>
</dbReference>
<evidence type="ECO:0000256" key="5">
    <source>
        <dbReference type="SAM" id="MobiDB-lite"/>
    </source>
</evidence>
<dbReference type="KEGG" id="rmar:GBA65_18690"/>
<dbReference type="Gene3D" id="1.10.230.10">
    <property type="entry name" value="Cytochrome P450-Terp, domain 2"/>
    <property type="match status" value="1"/>
</dbReference>
<dbReference type="PROSITE" id="PS50937">
    <property type="entry name" value="HTH_MERR_2"/>
    <property type="match status" value="1"/>
</dbReference>
<proteinExistence type="inferred from homology"/>
<accession>A0A6G8Q164</accession>
<dbReference type="Gene3D" id="1.10.1660.10">
    <property type="match status" value="1"/>
</dbReference>
<dbReference type="InterPro" id="IPR009061">
    <property type="entry name" value="DNA-bd_dom_put_sf"/>
</dbReference>
<protein>
    <recommendedName>
        <fullName evidence="3">citrate synthase (unknown stereospecificity)</fullName>
        <ecNumber evidence="3">2.3.3.16</ecNumber>
    </recommendedName>
</protein>
<dbReference type="InterPro" id="IPR016142">
    <property type="entry name" value="Citrate_synth-like_lrg_a-sub"/>
</dbReference>
<dbReference type="Pfam" id="PF13411">
    <property type="entry name" value="MerR_1"/>
    <property type="match status" value="1"/>
</dbReference>